<dbReference type="PANTHER" id="PTHR30469">
    <property type="entry name" value="MULTIDRUG RESISTANCE PROTEIN MDTA"/>
    <property type="match status" value="1"/>
</dbReference>
<reference evidence="4 5" key="1">
    <citation type="submission" date="2021-02" db="EMBL/GenBank/DDBJ databases">
        <title>Taxonomically Unique Crown Gall-Associated Xanthomonas Stains Have Deficiency in Virulence Repertories.</title>
        <authorList>
            <person name="Mafakheri H."/>
            <person name="Taghavi S.M."/>
            <person name="Dimkic I."/>
            <person name="Nemanja K."/>
            <person name="Osdaghi E."/>
        </authorList>
    </citation>
    <scope>NUCLEOTIDE SEQUENCE [LARGE SCALE GENOMIC DNA]</scope>
    <source>
        <strain evidence="4 5">FX4</strain>
    </source>
</reference>
<evidence type="ECO:0000256" key="2">
    <source>
        <dbReference type="SAM" id="SignalP"/>
    </source>
</evidence>
<evidence type="ECO:0000256" key="1">
    <source>
        <dbReference type="ARBA" id="ARBA00009477"/>
    </source>
</evidence>
<accession>A0ABS3AZB5</accession>
<evidence type="ECO:0000313" key="5">
    <source>
        <dbReference type="Proteomes" id="UP000695802"/>
    </source>
</evidence>
<dbReference type="InterPro" id="IPR058627">
    <property type="entry name" value="MdtA-like_C"/>
</dbReference>
<dbReference type="SUPFAM" id="SSF111369">
    <property type="entry name" value="HlyD-like secretion proteins"/>
    <property type="match status" value="1"/>
</dbReference>
<feature type="signal peptide" evidence="2">
    <location>
        <begin position="1"/>
        <end position="21"/>
    </location>
</feature>
<dbReference type="EMBL" id="JAFIWB010000003">
    <property type="protein sequence ID" value="MBN6101447.1"/>
    <property type="molecule type" value="Genomic_DNA"/>
</dbReference>
<dbReference type="Gene3D" id="2.40.50.100">
    <property type="match status" value="1"/>
</dbReference>
<keyword evidence="2" id="KW-0732">Signal</keyword>
<comment type="similarity">
    <text evidence="1">Belongs to the membrane fusion protein (MFP) (TC 8.A.1) family.</text>
</comment>
<gene>
    <name evidence="4" type="ORF">JR064_04640</name>
</gene>
<feature type="domain" description="Multidrug resistance protein MdtA-like C-terminal permuted SH3" evidence="3">
    <location>
        <begin position="291"/>
        <end position="348"/>
    </location>
</feature>
<dbReference type="Pfam" id="PF25967">
    <property type="entry name" value="RND-MFP_C"/>
    <property type="match status" value="1"/>
</dbReference>
<proteinExistence type="inferred from homology"/>
<dbReference type="Gene3D" id="2.40.30.170">
    <property type="match status" value="1"/>
</dbReference>
<comment type="caution">
    <text evidence="4">The sequence shown here is derived from an EMBL/GenBank/DDBJ whole genome shotgun (WGS) entry which is preliminary data.</text>
</comment>
<organism evidence="4 5">
    <name type="scientific">Xanthomonas bonasiae</name>
    <dbReference type="NCBI Taxonomy" id="2810351"/>
    <lineage>
        <taxon>Bacteria</taxon>
        <taxon>Pseudomonadati</taxon>
        <taxon>Pseudomonadota</taxon>
        <taxon>Gammaproteobacteria</taxon>
        <taxon>Lysobacterales</taxon>
        <taxon>Lysobacteraceae</taxon>
        <taxon>Xanthomonas</taxon>
    </lineage>
</organism>
<feature type="chain" id="PRO_5046149239" evidence="2">
    <location>
        <begin position="22"/>
        <end position="373"/>
    </location>
</feature>
<sequence>MPMKPSLAMFLCVCVPLAAVALTACSRDPTPPAEAPRAVKLEAVGSSGGADDRLVAQVRQEQRAELGFEGGGRIASVAVDVGDSVRQGQVLARLDPEPNRLRAEQAEANVRIAAADLQQQQTQLAQQQAMFEDGAASAATLTAAKTAFASAQARVRSAQSDLALARRGLRQVELRAPFDGSVVARLQQPDANVAAGQPVLQLEGRGRAQVTVALPSALAATLHPGQAATAYRAGAPEQALPLRLRSVSDRLDGGATVQALFESTADPAAGLRSGENLLLALPHAETQPLSVPLSALVPSMGNGKPMVFVYQDSNASVRRRQIVTGNAEGDRVQVRQGLRAGERIVAAGAAFLSDGQTVVPFHPATRLTGTASP</sequence>
<name>A0ABS3AZB5_9XANT</name>
<dbReference type="InterPro" id="IPR006143">
    <property type="entry name" value="RND_pump_MFP"/>
</dbReference>
<dbReference type="Gene3D" id="2.40.420.20">
    <property type="match status" value="1"/>
</dbReference>
<evidence type="ECO:0000259" key="3">
    <source>
        <dbReference type="Pfam" id="PF25967"/>
    </source>
</evidence>
<dbReference type="PROSITE" id="PS51257">
    <property type="entry name" value="PROKAR_LIPOPROTEIN"/>
    <property type="match status" value="1"/>
</dbReference>
<dbReference type="Proteomes" id="UP000695802">
    <property type="component" value="Unassembled WGS sequence"/>
</dbReference>
<dbReference type="NCBIfam" id="TIGR01730">
    <property type="entry name" value="RND_mfp"/>
    <property type="match status" value="1"/>
</dbReference>
<dbReference type="Gene3D" id="1.10.287.470">
    <property type="entry name" value="Helix hairpin bin"/>
    <property type="match status" value="1"/>
</dbReference>
<protein>
    <submittedName>
        <fullName evidence="4">Efflux RND transporter periplasmic adaptor subunit</fullName>
    </submittedName>
</protein>
<dbReference type="RefSeq" id="WP_206228956.1">
    <property type="nucleotide sequence ID" value="NZ_JAFIWB010000003.1"/>
</dbReference>
<evidence type="ECO:0000313" key="4">
    <source>
        <dbReference type="EMBL" id="MBN6101447.1"/>
    </source>
</evidence>
<keyword evidence="5" id="KW-1185">Reference proteome</keyword>
<dbReference type="PANTHER" id="PTHR30469:SF15">
    <property type="entry name" value="HLYD FAMILY OF SECRETION PROTEINS"/>
    <property type="match status" value="1"/>
</dbReference>